<dbReference type="RefSeq" id="WP_170117750.1">
    <property type="nucleotide sequence ID" value="NZ_QGGO01000003.1"/>
</dbReference>
<accession>A0A316EDD4</accession>
<keyword evidence="2" id="KW-1185">Reference proteome</keyword>
<gene>
    <name evidence="1" type="ORF">LV89_00740</name>
</gene>
<proteinExistence type="predicted"/>
<evidence type="ECO:0000313" key="1">
    <source>
        <dbReference type="EMBL" id="PWK28536.1"/>
    </source>
</evidence>
<evidence type="ECO:0000313" key="2">
    <source>
        <dbReference type="Proteomes" id="UP000245489"/>
    </source>
</evidence>
<organism evidence="1 2">
    <name type="scientific">Arcicella aurantiaca</name>
    <dbReference type="NCBI Taxonomy" id="591202"/>
    <lineage>
        <taxon>Bacteria</taxon>
        <taxon>Pseudomonadati</taxon>
        <taxon>Bacteroidota</taxon>
        <taxon>Cytophagia</taxon>
        <taxon>Cytophagales</taxon>
        <taxon>Flectobacillaceae</taxon>
        <taxon>Arcicella</taxon>
    </lineage>
</organism>
<sequence length="54" mass="6313">MKEIKNESDYEKASDRADAIFNAKKETPEYAELQDLLKALKQYEDDFVKMLKGI</sequence>
<dbReference type="EMBL" id="QGGO01000003">
    <property type="protein sequence ID" value="PWK28536.1"/>
    <property type="molecule type" value="Genomic_DNA"/>
</dbReference>
<name>A0A316EDD4_9BACT</name>
<reference evidence="1 2" key="1">
    <citation type="submission" date="2018-05" db="EMBL/GenBank/DDBJ databases">
        <title>Genomic Encyclopedia of Archaeal and Bacterial Type Strains, Phase II (KMG-II): from individual species to whole genera.</title>
        <authorList>
            <person name="Goeker M."/>
        </authorList>
    </citation>
    <scope>NUCLEOTIDE SEQUENCE [LARGE SCALE GENOMIC DNA]</scope>
    <source>
        <strain evidence="1 2">DSM 22214</strain>
    </source>
</reference>
<dbReference type="AlphaFoldDB" id="A0A316EDD4"/>
<comment type="caution">
    <text evidence="1">The sequence shown here is derived from an EMBL/GenBank/DDBJ whole genome shotgun (WGS) entry which is preliminary data.</text>
</comment>
<dbReference type="Proteomes" id="UP000245489">
    <property type="component" value="Unassembled WGS sequence"/>
</dbReference>
<protein>
    <submittedName>
        <fullName evidence="1">Uncharacterized protein</fullName>
    </submittedName>
</protein>